<dbReference type="OrthoDB" id="338814at2759"/>
<dbReference type="AlphaFoldDB" id="A0A0D8Y872"/>
<evidence type="ECO:0000313" key="3">
    <source>
        <dbReference type="Proteomes" id="UP000053766"/>
    </source>
</evidence>
<feature type="domain" description="Protein HGH1 C-terminal" evidence="1">
    <location>
        <begin position="65"/>
        <end position="139"/>
    </location>
</feature>
<dbReference type="STRING" id="29172.A0A0D8Y872"/>
<name>A0A0D8Y872_DICVI</name>
<evidence type="ECO:0000259" key="1">
    <source>
        <dbReference type="Pfam" id="PF04064"/>
    </source>
</evidence>
<protein>
    <recommendedName>
        <fullName evidence="1">Protein HGH1 C-terminal domain-containing protein</fullName>
    </recommendedName>
</protein>
<reference evidence="2 3" key="1">
    <citation type="submission" date="2013-11" db="EMBL/GenBank/DDBJ databases">
        <title>Draft genome of the bovine lungworm Dictyocaulus viviparus.</title>
        <authorList>
            <person name="Mitreva M."/>
        </authorList>
    </citation>
    <scope>NUCLEOTIDE SEQUENCE [LARGE SCALE GENOMIC DNA]</scope>
    <source>
        <strain evidence="2 3">HannoverDv2000</strain>
    </source>
</reference>
<organism evidence="2 3">
    <name type="scientific">Dictyocaulus viviparus</name>
    <name type="common">Bovine lungworm</name>
    <dbReference type="NCBI Taxonomy" id="29172"/>
    <lineage>
        <taxon>Eukaryota</taxon>
        <taxon>Metazoa</taxon>
        <taxon>Ecdysozoa</taxon>
        <taxon>Nematoda</taxon>
        <taxon>Chromadorea</taxon>
        <taxon>Rhabditida</taxon>
        <taxon>Rhabditina</taxon>
        <taxon>Rhabditomorpha</taxon>
        <taxon>Strongyloidea</taxon>
        <taxon>Metastrongylidae</taxon>
        <taxon>Dictyocaulus</taxon>
    </lineage>
</organism>
<keyword evidence="3" id="KW-1185">Reference proteome</keyword>
<reference evidence="3" key="2">
    <citation type="journal article" date="2016" name="Sci. Rep.">
        <title>Dictyocaulus viviparus genome, variome and transcriptome elucidate lungworm biology and support future intervention.</title>
        <authorList>
            <person name="McNulty S.N."/>
            <person name="Strube C."/>
            <person name="Rosa B.A."/>
            <person name="Martin J.C."/>
            <person name="Tyagi R."/>
            <person name="Choi Y.J."/>
            <person name="Wang Q."/>
            <person name="Hallsworth Pepin K."/>
            <person name="Zhang X."/>
            <person name="Ozersky P."/>
            <person name="Wilson R.K."/>
            <person name="Sternberg P.W."/>
            <person name="Gasser R.B."/>
            <person name="Mitreva M."/>
        </authorList>
    </citation>
    <scope>NUCLEOTIDE SEQUENCE [LARGE SCALE GENOMIC DNA]</scope>
    <source>
        <strain evidence="3">HannoverDv2000</strain>
    </source>
</reference>
<accession>A0A0D8Y872</accession>
<proteinExistence type="predicted"/>
<dbReference type="Pfam" id="PF04064">
    <property type="entry name" value="DUF384"/>
    <property type="match status" value="1"/>
</dbReference>
<dbReference type="Proteomes" id="UP000053766">
    <property type="component" value="Unassembled WGS sequence"/>
</dbReference>
<dbReference type="EMBL" id="KN716198">
    <property type="protein sequence ID" value="KJH50771.1"/>
    <property type="molecule type" value="Genomic_DNA"/>
</dbReference>
<sequence>MCILDSLHSTLLDDTDLYLVSLLQPLADRSDNLSDVEIEKLPLRLQYYEGTRVKSLQLREKLIDALYQLCNTRHSREHLRKRGVYGILRELDRSMENDEQNSTPTCIGGDGDGVKLKLLTSQQHSTLHTLIGILICDEDDISNDSDFKSNTIT</sequence>
<evidence type="ECO:0000313" key="2">
    <source>
        <dbReference type="EMBL" id="KJH50771.1"/>
    </source>
</evidence>
<dbReference type="InterPro" id="IPR007206">
    <property type="entry name" value="Protein_HGH1_C"/>
</dbReference>
<gene>
    <name evidence="2" type="ORF">DICVIV_03118</name>
</gene>